<gene>
    <name evidence="2" type="ORF">WR25_15175</name>
</gene>
<keyword evidence="3" id="KW-1185">Reference proteome</keyword>
<proteinExistence type="predicted"/>
<reference evidence="2 3" key="1">
    <citation type="journal article" date="2017" name="Curr. Biol.">
        <title>Genome architecture and evolution of a unichromosomal asexual nematode.</title>
        <authorList>
            <person name="Fradin H."/>
            <person name="Zegar C."/>
            <person name="Gutwein M."/>
            <person name="Lucas J."/>
            <person name="Kovtun M."/>
            <person name="Corcoran D."/>
            <person name="Baugh L.R."/>
            <person name="Kiontke K."/>
            <person name="Gunsalus K."/>
            <person name="Fitch D.H."/>
            <person name="Piano F."/>
        </authorList>
    </citation>
    <scope>NUCLEOTIDE SEQUENCE [LARGE SCALE GENOMIC DNA]</scope>
    <source>
        <strain evidence="2">PF1309</strain>
    </source>
</reference>
<dbReference type="EMBL" id="LIAE01008046">
    <property type="protein sequence ID" value="PAV75682.1"/>
    <property type="molecule type" value="Genomic_DNA"/>
</dbReference>
<dbReference type="Proteomes" id="UP000218231">
    <property type="component" value="Unassembled WGS sequence"/>
</dbReference>
<evidence type="ECO:0000256" key="1">
    <source>
        <dbReference type="SAM" id="MobiDB-lite"/>
    </source>
</evidence>
<name>A0A2A2KP31_9BILA</name>
<protein>
    <submittedName>
        <fullName evidence="2">Uncharacterized protein</fullName>
    </submittedName>
</protein>
<comment type="caution">
    <text evidence="2">The sequence shown here is derived from an EMBL/GenBank/DDBJ whole genome shotgun (WGS) entry which is preliminary data.</text>
</comment>
<sequence length="454" mass="53198">MEPIDPNEWLRAVVIDECNDLQFLVTSNGKVLLSKRRWTHKDMDPPKVGDSLLIRVTGKPGRFGHLIDYYVQEFKNIEPFTNYRVVERRRKPTPVVQFFTKTYEKIGREEIDKQMVDVYRTCFFDKVYDTLNQVRSPNGVLRIGAVRVERSAGIIGVFEYYDDLDIGDMSQKFSNSLMVTGKDEATSSYAESLPSNDTVVETERTEENKKRTEATEVCGVIVQSTDGKQLCVCHVDNESLQPYFLPFPQNLWHELEQDLQCKITKKEQLIGKWVSFVFDEWELLDESKPIRHYTGCSVKLRVTKDNNVELLDTISYDGRSHLGDRAVCSSNVGNALDYHRFIDIDGSKIKELPCWLRCEKYNKDIGWMIEEMVDEKTEKRRENGQSSRENQRSNGDDRREDRRNDTRRNELYWHPEEYENIVNHARRLMRSPDVADAMRNISEEQFDRLRRMIG</sequence>
<dbReference type="AlphaFoldDB" id="A0A2A2KP31"/>
<accession>A0A2A2KP31</accession>
<evidence type="ECO:0000313" key="3">
    <source>
        <dbReference type="Proteomes" id="UP000218231"/>
    </source>
</evidence>
<feature type="region of interest" description="Disordered" evidence="1">
    <location>
        <begin position="376"/>
        <end position="404"/>
    </location>
</feature>
<organism evidence="2 3">
    <name type="scientific">Diploscapter pachys</name>
    <dbReference type="NCBI Taxonomy" id="2018661"/>
    <lineage>
        <taxon>Eukaryota</taxon>
        <taxon>Metazoa</taxon>
        <taxon>Ecdysozoa</taxon>
        <taxon>Nematoda</taxon>
        <taxon>Chromadorea</taxon>
        <taxon>Rhabditida</taxon>
        <taxon>Rhabditina</taxon>
        <taxon>Rhabditomorpha</taxon>
        <taxon>Rhabditoidea</taxon>
        <taxon>Rhabditidae</taxon>
        <taxon>Diploscapter</taxon>
    </lineage>
</organism>
<evidence type="ECO:0000313" key="2">
    <source>
        <dbReference type="EMBL" id="PAV75682.1"/>
    </source>
</evidence>